<name>A0A3G3K4T4_9BACL</name>
<dbReference type="KEGG" id="coh:EAV92_23105"/>
<dbReference type="EMBL" id="CP033433">
    <property type="protein sequence ID" value="AYQ75181.1"/>
    <property type="molecule type" value="Genomic_DNA"/>
</dbReference>
<evidence type="ECO:0000256" key="5">
    <source>
        <dbReference type="ARBA" id="ARBA00023288"/>
    </source>
</evidence>
<feature type="signal peptide" evidence="9">
    <location>
        <begin position="1"/>
        <end position="20"/>
    </location>
</feature>
<evidence type="ECO:0000313" key="11">
    <source>
        <dbReference type="Proteomes" id="UP000269097"/>
    </source>
</evidence>
<dbReference type="CDD" id="cd13598">
    <property type="entry name" value="PBP2_lipoprotein_IlpA_like"/>
    <property type="match status" value="1"/>
</dbReference>
<feature type="lipid moiety-binding region" description="S-diacylglycerol cysteine" evidence="7">
    <location>
        <position position="21"/>
    </location>
</feature>
<evidence type="ECO:0000313" key="10">
    <source>
        <dbReference type="EMBL" id="AYQ75181.1"/>
    </source>
</evidence>
<dbReference type="InterPro" id="IPR004872">
    <property type="entry name" value="Lipoprotein_NlpA"/>
</dbReference>
<sequence length="295" mass="31699">MAKKSLLVLLVLVFTVIAAACGKSNDDKSGESSAAASSSASSSPNESASASPTGSEPAKLKLGVMAGAEEEIWKVAKEVAAKDNLDLELVVFNDYVQPNKVLEDGQLDANAFQHVPYLDEFNKTNGTHIVKLADTINYPIGVYSKSIKDLAELKDGDTLGLPNDPTNGARALILFQSAGLIKLKDGVGITATVRDIAENPKNLKFKELDAAFIPKALGDLTAAVINTNYAIDNGLSPSKDAIYREPKDSPWVNIIAVREGEQDKPVFQRLVKAFQSEEVKKFVTEKYGDSMVPAW</sequence>
<protein>
    <recommendedName>
        <fullName evidence="6">Lipoprotein</fullName>
    </recommendedName>
</protein>
<keyword evidence="4" id="KW-0564">Palmitate</keyword>
<evidence type="ECO:0000256" key="7">
    <source>
        <dbReference type="PIRSR" id="PIRSR002854-1"/>
    </source>
</evidence>
<gene>
    <name evidence="10" type="ORF">EAV92_23105</name>
</gene>
<dbReference type="PIRSF" id="PIRSF002854">
    <property type="entry name" value="MetQ"/>
    <property type="match status" value="1"/>
</dbReference>
<organism evidence="10 11">
    <name type="scientific">Cohnella candidum</name>
    <dbReference type="NCBI Taxonomy" id="2674991"/>
    <lineage>
        <taxon>Bacteria</taxon>
        <taxon>Bacillati</taxon>
        <taxon>Bacillota</taxon>
        <taxon>Bacilli</taxon>
        <taxon>Bacillales</taxon>
        <taxon>Paenibacillaceae</taxon>
        <taxon>Cohnella</taxon>
    </lineage>
</organism>
<dbReference type="SUPFAM" id="SSF53850">
    <property type="entry name" value="Periplasmic binding protein-like II"/>
    <property type="match status" value="1"/>
</dbReference>
<dbReference type="PANTHER" id="PTHR30429:SF1">
    <property type="entry name" value="D-METHIONINE-BINDING LIPOPROTEIN METQ-RELATED"/>
    <property type="match status" value="1"/>
</dbReference>
<dbReference type="NCBIfam" id="TIGR00363">
    <property type="entry name" value="MetQ/NlpA family lipoprotein"/>
    <property type="match status" value="1"/>
</dbReference>
<evidence type="ECO:0000256" key="1">
    <source>
        <dbReference type="ARBA" id="ARBA00004635"/>
    </source>
</evidence>
<dbReference type="PROSITE" id="PS51257">
    <property type="entry name" value="PROKAR_LIPOPROTEIN"/>
    <property type="match status" value="1"/>
</dbReference>
<accession>A0A3G3K4T4</accession>
<keyword evidence="2 9" id="KW-0732">Signal</keyword>
<dbReference type="PANTHER" id="PTHR30429">
    <property type="entry name" value="D-METHIONINE-BINDING LIPOPROTEIN METQ"/>
    <property type="match status" value="1"/>
</dbReference>
<keyword evidence="5 6" id="KW-0449">Lipoprotein</keyword>
<keyword evidence="11" id="KW-1185">Reference proteome</keyword>
<proteinExistence type="inferred from homology"/>
<comment type="subcellular location">
    <subcellularLocation>
        <location evidence="1">Membrane</location>
        <topology evidence="1">Lipid-anchor</topology>
    </subcellularLocation>
</comment>
<evidence type="ECO:0000256" key="6">
    <source>
        <dbReference type="PIRNR" id="PIRNR002854"/>
    </source>
</evidence>
<reference evidence="10 11" key="1">
    <citation type="submission" date="2018-10" db="EMBL/GenBank/DDBJ databases">
        <title>Genome Sequence of Cohnella sp.</title>
        <authorList>
            <person name="Srinivasan S."/>
            <person name="Kim M.K."/>
        </authorList>
    </citation>
    <scope>NUCLEOTIDE SEQUENCE [LARGE SCALE GENOMIC DNA]</scope>
    <source>
        <strain evidence="10 11">18JY8-7</strain>
    </source>
</reference>
<evidence type="ECO:0000256" key="3">
    <source>
        <dbReference type="ARBA" id="ARBA00023136"/>
    </source>
</evidence>
<dbReference type="Gene3D" id="3.40.190.10">
    <property type="entry name" value="Periplasmic binding protein-like II"/>
    <property type="match status" value="2"/>
</dbReference>
<feature type="region of interest" description="Disordered" evidence="8">
    <location>
        <begin position="24"/>
        <end position="56"/>
    </location>
</feature>
<evidence type="ECO:0000256" key="8">
    <source>
        <dbReference type="SAM" id="MobiDB-lite"/>
    </source>
</evidence>
<evidence type="ECO:0000256" key="2">
    <source>
        <dbReference type="ARBA" id="ARBA00022729"/>
    </source>
</evidence>
<dbReference type="Pfam" id="PF03180">
    <property type="entry name" value="Lipoprotein_9"/>
    <property type="match status" value="1"/>
</dbReference>
<dbReference type="GO" id="GO:0016020">
    <property type="term" value="C:membrane"/>
    <property type="evidence" value="ECO:0007669"/>
    <property type="project" value="UniProtKB-SubCell"/>
</dbReference>
<comment type="similarity">
    <text evidence="6">Belongs to the nlpA lipoprotein family.</text>
</comment>
<evidence type="ECO:0000256" key="9">
    <source>
        <dbReference type="SAM" id="SignalP"/>
    </source>
</evidence>
<dbReference type="AlphaFoldDB" id="A0A3G3K4T4"/>
<feature type="chain" id="PRO_5018235658" description="Lipoprotein" evidence="9">
    <location>
        <begin position="21"/>
        <end position="295"/>
    </location>
</feature>
<feature type="compositionally biased region" description="Low complexity" evidence="8">
    <location>
        <begin position="31"/>
        <end position="52"/>
    </location>
</feature>
<evidence type="ECO:0000256" key="4">
    <source>
        <dbReference type="ARBA" id="ARBA00023139"/>
    </source>
</evidence>
<dbReference type="Proteomes" id="UP000269097">
    <property type="component" value="Chromosome"/>
</dbReference>
<dbReference type="RefSeq" id="WP_123043261.1">
    <property type="nucleotide sequence ID" value="NZ_CP033433.1"/>
</dbReference>
<keyword evidence="3" id="KW-0472">Membrane</keyword>